<name>A0A0S2I5A9_9BACT</name>
<proteinExistence type="predicted"/>
<dbReference type="RefSeq" id="WP_057954645.1">
    <property type="nucleotide sequence ID" value="NZ_CP013118.1"/>
</dbReference>
<dbReference type="OrthoDB" id="9789820at2"/>
<gene>
    <name evidence="2" type="ORF">L21SP5_03769</name>
</gene>
<evidence type="ECO:0000313" key="3">
    <source>
        <dbReference type="Proteomes" id="UP000064893"/>
    </source>
</evidence>
<organism evidence="2 3">
    <name type="scientific">Salinivirga cyanobacteriivorans</name>
    <dbReference type="NCBI Taxonomy" id="1307839"/>
    <lineage>
        <taxon>Bacteria</taxon>
        <taxon>Pseudomonadati</taxon>
        <taxon>Bacteroidota</taxon>
        <taxon>Bacteroidia</taxon>
        <taxon>Bacteroidales</taxon>
        <taxon>Salinivirgaceae</taxon>
        <taxon>Salinivirga</taxon>
    </lineage>
</organism>
<dbReference type="Pfam" id="PF08915">
    <property type="entry name" value="tRNA-Thr_ED"/>
    <property type="match status" value="1"/>
</dbReference>
<protein>
    <submittedName>
        <fullName evidence="2">Threonyl-tRNA synthetase</fullName>
    </submittedName>
</protein>
<keyword evidence="2" id="KW-0030">Aminoacyl-tRNA synthetase</keyword>
<dbReference type="EMBL" id="CP013118">
    <property type="protein sequence ID" value="ALO17364.1"/>
    <property type="molecule type" value="Genomic_DNA"/>
</dbReference>
<feature type="domain" description="Threonyl-tRNA synthetase editing" evidence="1">
    <location>
        <begin position="1"/>
        <end position="135"/>
    </location>
</feature>
<keyword evidence="2" id="KW-0436">Ligase</keyword>
<dbReference type="InterPro" id="IPR015011">
    <property type="entry name" value="Threonyl-tRNA_syn_edit_dom_arc"/>
</dbReference>
<evidence type="ECO:0000259" key="1">
    <source>
        <dbReference type="Pfam" id="PF08915"/>
    </source>
</evidence>
<dbReference type="InterPro" id="IPR023509">
    <property type="entry name" value="DTD-like_sf"/>
</dbReference>
<dbReference type="AlphaFoldDB" id="A0A0S2I5A9"/>
<keyword evidence="3" id="KW-1185">Reference proteome</keyword>
<dbReference type="GO" id="GO:0005524">
    <property type="term" value="F:ATP binding"/>
    <property type="evidence" value="ECO:0007669"/>
    <property type="project" value="InterPro"/>
</dbReference>
<dbReference type="GO" id="GO:0004829">
    <property type="term" value="F:threonine-tRNA ligase activity"/>
    <property type="evidence" value="ECO:0007669"/>
    <property type="project" value="InterPro"/>
</dbReference>
<dbReference type="KEGG" id="blq:L21SP5_03769"/>
<reference evidence="2 3" key="1">
    <citation type="submission" date="2015-11" db="EMBL/GenBank/DDBJ databases">
        <title>Description and complete genome sequence of a novel strain predominating in hypersaline microbial mats and representing a new family of the Bacteriodetes phylum.</title>
        <authorList>
            <person name="Spring S."/>
            <person name="Bunk B."/>
            <person name="Sproer C."/>
            <person name="Klenk H.-P."/>
        </authorList>
    </citation>
    <scope>NUCLEOTIDE SEQUENCE [LARGE SCALE GENOMIC DNA]</scope>
    <source>
        <strain evidence="2 3">L21-Spi-D4</strain>
    </source>
</reference>
<accession>A0A0S2I5A9</accession>
<dbReference type="STRING" id="1307839.L21SP5_03769"/>
<evidence type="ECO:0000313" key="2">
    <source>
        <dbReference type="EMBL" id="ALO17364.1"/>
    </source>
</evidence>
<sequence>MKLLLIYANNFGYTPTTKTLEDAEAHTESHDFEKVQTAFIQAEAEDADREADVTKKLVKNLKWIMKKNEAETLILHSFAHLSESKADPDLTKSIFDKAEEKMKNAGYTVHQTPFGYFLDLRLDAPGLSLARVFKDL</sequence>
<dbReference type="Proteomes" id="UP000064893">
    <property type="component" value="Chromosome"/>
</dbReference>
<dbReference type="GO" id="GO:0008270">
    <property type="term" value="F:zinc ion binding"/>
    <property type="evidence" value="ECO:0007669"/>
    <property type="project" value="InterPro"/>
</dbReference>
<dbReference type="GO" id="GO:0005737">
    <property type="term" value="C:cytoplasm"/>
    <property type="evidence" value="ECO:0007669"/>
    <property type="project" value="InterPro"/>
</dbReference>
<dbReference type="Gene3D" id="3.50.80.10">
    <property type="entry name" value="D-tyrosyl-tRNA(Tyr) deacylase"/>
    <property type="match status" value="1"/>
</dbReference>